<evidence type="ECO:0000313" key="3">
    <source>
        <dbReference type="EMBL" id="MDD7971073.1"/>
    </source>
</evidence>
<feature type="domain" description="Activator of Hsp90 ATPase homologue 1/2-like C-terminal" evidence="2">
    <location>
        <begin position="12"/>
        <end position="129"/>
    </location>
</feature>
<dbReference type="EMBL" id="JAQZSM010000005">
    <property type="protein sequence ID" value="MDD7971073.1"/>
    <property type="molecule type" value="Genomic_DNA"/>
</dbReference>
<accession>A0ABT5TAW4</accession>
<keyword evidence="4" id="KW-1185">Reference proteome</keyword>
<evidence type="ECO:0000313" key="4">
    <source>
        <dbReference type="Proteomes" id="UP001431784"/>
    </source>
</evidence>
<reference evidence="3" key="1">
    <citation type="submission" date="2023-02" db="EMBL/GenBank/DDBJ databases">
        <title>Description of Roseinatronobacter alkalisoli sp. nov., an alkaliphilic bacerium isolated from soda soil.</title>
        <authorList>
            <person name="Wei W."/>
        </authorList>
    </citation>
    <scope>NUCLEOTIDE SEQUENCE</scope>
    <source>
        <strain evidence="3">HJB301</strain>
    </source>
</reference>
<organism evidence="3 4">
    <name type="scientific">Roseinatronobacter alkalisoli</name>
    <dbReference type="NCBI Taxonomy" id="3028235"/>
    <lineage>
        <taxon>Bacteria</taxon>
        <taxon>Pseudomonadati</taxon>
        <taxon>Pseudomonadota</taxon>
        <taxon>Alphaproteobacteria</taxon>
        <taxon>Rhodobacterales</taxon>
        <taxon>Paracoccaceae</taxon>
        <taxon>Roseinatronobacter</taxon>
    </lineage>
</organism>
<proteinExistence type="inferred from homology"/>
<evidence type="ECO:0000256" key="1">
    <source>
        <dbReference type="ARBA" id="ARBA00006817"/>
    </source>
</evidence>
<dbReference type="SUPFAM" id="SSF55961">
    <property type="entry name" value="Bet v1-like"/>
    <property type="match status" value="1"/>
</dbReference>
<dbReference type="Pfam" id="PF08327">
    <property type="entry name" value="AHSA1"/>
    <property type="match status" value="1"/>
</dbReference>
<dbReference type="RefSeq" id="WP_274351758.1">
    <property type="nucleotide sequence ID" value="NZ_JAQZSM010000005.1"/>
</dbReference>
<comment type="similarity">
    <text evidence="1">Belongs to the AHA1 family.</text>
</comment>
<sequence>MRDIIIEQTLPFPRDMVWDALTDSDQLAAWLMPNDFRPEVGHSFTFRTKPAPGFDGIVQSTVKVLEAPARLVLTWEGGGIDTIVSFELEDAGHATRLRLTHSGFKGLSAIMPRLVLGSGWKSLVRKKLPTLLADLGKHPQPAGR</sequence>
<dbReference type="CDD" id="cd07814">
    <property type="entry name" value="SRPBCC_CalC_Aha1-like"/>
    <property type="match status" value="1"/>
</dbReference>
<protein>
    <submittedName>
        <fullName evidence="3">SRPBCC domain-containing protein</fullName>
    </submittedName>
</protein>
<dbReference type="Gene3D" id="3.30.530.20">
    <property type="match status" value="1"/>
</dbReference>
<name>A0ABT5TAW4_9RHOB</name>
<comment type="caution">
    <text evidence="3">The sequence shown here is derived from an EMBL/GenBank/DDBJ whole genome shotgun (WGS) entry which is preliminary data.</text>
</comment>
<gene>
    <name evidence="3" type="ORF">PUT78_08170</name>
</gene>
<dbReference type="Proteomes" id="UP001431784">
    <property type="component" value="Unassembled WGS sequence"/>
</dbReference>
<dbReference type="InterPro" id="IPR013538">
    <property type="entry name" value="ASHA1/2-like_C"/>
</dbReference>
<evidence type="ECO:0000259" key="2">
    <source>
        <dbReference type="Pfam" id="PF08327"/>
    </source>
</evidence>
<dbReference type="InterPro" id="IPR023393">
    <property type="entry name" value="START-like_dom_sf"/>
</dbReference>